<keyword evidence="2" id="KW-0472">Membrane</keyword>
<evidence type="ECO:0000256" key="1">
    <source>
        <dbReference type="SAM" id="MobiDB-lite"/>
    </source>
</evidence>
<keyword evidence="2" id="KW-1133">Transmembrane helix</keyword>
<dbReference type="EMBL" id="MU004445">
    <property type="protein sequence ID" value="KAF2650750.1"/>
    <property type="molecule type" value="Genomic_DNA"/>
</dbReference>
<accession>A0A6A6SSW9</accession>
<feature type="region of interest" description="Disordered" evidence="1">
    <location>
        <begin position="21"/>
        <end position="50"/>
    </location>
</feature>
<name>A0A6A6SSW9_9PLEO</name>
<dbReference type="Proteomes" id="UP000799324">
    <property type="component" value="Unassembled WGS sequence"/>
</dbReference>
<gene>
    <name evidence="3" type="ORF">K491DRAFT_720469</name>
</gene>
<dbReference type="OrthoDB" id="3792384at2759"/>
<sequence length="119" mass="12825">MNSSYPLPPHAQAPPPAVVPQYIYHIPPPDDPPPAYAPPSYEDAMGSPSAPLLVGPSDNYGTYRAFPEPDVSSEAESDIEATSRGLPIWVGQLVVVICFLSIIYGFWRLINNADFDGPG</sequence>
<keyword evidence="2" id="KW-0812">Transmembrane</keyword>
<proteinExistence type="predicted"/>
<feature type="transmembrane region" description="Helical" evidence="2">
    <location>
        <begin position="86"/>
        <end position="107"/>
    </location>
</feature>
<feature type="compositionally biased region" description="Pro residues" evidence="1">
    <location>
        <begin position="26"/>
        <end position="37"/>
    </location>
</feature>
<protein>
    <submittedName>
        <fullName evidence="3">Uncharacterized protein</fullName>
    </submittedName>
</protein>
<reference evidence="3" key="1">
    <citation type="journal article" date="2020" name="Stud. Mycol.">
        <title>101 Dothideomycetes genomes: a test case for predicting lifestyles and emergence of pathogens.</title>
        <authorList>
            <person name="Haridas S."/>
            <person name="Albert R."/>
            <person name="Binder M."/>
            <person name="Bloem J."/>
            <person name="Labutti K."/>
            <person name="Salamov A."/>
            <person name="Andreopoulos B."/>
            <person name="Baker S."/>
            <person name="Barry K."/>
            <person name="Bills G."/>
            <person name="Bluhm B."/>
            <person name="Cannon C."/>
            <person name="Castanera R."/>
            <person name="Culley D."/>
            <person name="Daum C."/>
            <person name="Ezra D."/>
            <person name="Gonzalez J."/>
            <person name="Henrissat B."/>
            <person name="Kuo A."/>
            <person name="Liang C."/>
            <person name="Lipzen A."/>
            <person name="Lutzoni F."/>
            <person name="Magnuson J."/>
            <person name="Mondo S."/>
            <person name="Nolan M."/>
            <person name="Ohm R."/>
            <person name="Pangilinan J."/>
            <person name="Park H.-J."/>
            <person name="Ramirez L."/>
            <person name="Alfaro M."/>
            <person name="Sun H."/>
            <person name="Tritt A."/>
            <person name="Yoshinaga Y."/>
            <person name="Zwiers L.-H."/>
            <person name="Turgeon B."/>
            <person name="Goodwin S."/>
            <person name="Spatafora J."/>
            <person name="Crous P."/>
            <person name="Grigoriev I."/>
        </authorList>
    </citation>
    <scope>NUCLEOTIDE SEQUENCE</scope>
    <source>
        <strain evidence="3">CBS 122681</strain>
    </source>
</reference>
<organism evidence="3 4">
    <name type="scientific">Lophiostoma macrostomum CBS 122681</name>
    <dbReference type="NCBI Taxonomy" id="1314788"/>
    <lineage>
        <taxon>Eukaryota</taxon>
        <taxon>Fungi</taxon>
        <taxon>Dikarya</taxon>
        <taxon>Ascomycota</taxon>
        <taxon>Pezizomycotina</taxon>
        <taxon>Dothideomycetes</taxon>
        <taxon>Pleosporomycetidae</taxon>
        <taxon>Pleosporales</taxon>
        <taxon>Lophiostomataceae</taxon>
        <taxon>Lophiostoma</taxon>
    </lineage>
</organism>
<evidence type="ECO:0000313" key="3">
    <source>
        <dbReference type="EMBL" id="KAF2650750.1"/>
    </source>
</evidence>
<dbReference type="AlphaFoldDB" id="A0A6A6SSW9"/>
<keyword evidence="4" id="KW-1185">Reference proteome</keyword>
<evidence type="ECO:0000313" key="4">
    <source>
        <dbReference type="Proteomes" id="UP000799324"/>
    </source>
</evidence>
<evidence type="ECO:0000256" key="2">
    <source>
        <dbReference type="SAM" id="Phobius"/>
    </source>
</evidence>